<dbReference type="EMBL" id="JBFTEZ010000002">
    <property type="protein sequence ID" value="MEX6464649.1"/>
    <property type="molecule type" value="Genomic_DNA"/>
</dbReference>
<dbReference type="SUPFAM" id="SSF53720">
    <property type="entry name" value="ALDH-like"/>
    <property type="match status" value="1"/>
</dbReference>
<dbReference type="InterPro" id="IPR012394">
    <property type="entry name" value="Aldehyde_DH_NAD(P)"/>
</dbReference>
<dbReference type="Proteomes" id="UP001560293">
    <property type="component" value="Unassembled WGS sequence"/>
</dbReference>
<dbReference type="Pfam" id="PF00171">
    <property type="entry name" value="Aldedh"/>
    <property type="match status" value="1"/>
</dbReference>
<keyword evidence="10" id="KW-1185">Reference proteome</keyword>
<organism evidence="9 10">
    <name type="scientific">Dietzia cinnamea</name>
    <dbReference type="NCBI Taxonomy" id="321318"/>
    <lineage>
        <taxon>Bacteria</taxon>
        <taxon>Bacillati</taxon>
        <taxon>Actinomycetota</taxon>
        <taxon>Actinomycetes</taxon>
        <taxon>Mycobacteriales</taxon>
        <taxon>Dietziaceae</taxon>
        <taxon>Dietzia</taxon>
    </lineage>
</organism>
<evidence type="ECO:0000256" key="3">
    <source>
        <dbReference type="ARBA" id="ARBA00023027"/>
    </source>
</evidence>
<dbReference type="InterPro" id="IPR029510">
    <property type="entry name" value="Ald_DH_CS_GLU"/>
</dbReference>
<dbReference type="Gene3D" id="3.40.605.10">
    <property type="entry name" value="Aldehyde Dehydrogenase, Chain A, domain 1"/>
    <property type="match status" value="1"/>
</dbReference>
<keyword evidence="3" id="KW-0520">NAD</keyword>
<gene>
    <name evidence="9" type="ORF">AB6N35_09870</name>
</gene>
<evidence type="ECO:0000259" key="8">
    <source>
        <dbReference type="Pfam" id="PF00171"/>
    </source>
</evidence>
<comment type="caution">
    <text evidence="9">The sequence shown here is derived from an EMBL/GenBank/DDBJ whole genome shotgun (WGS) entry which is preliminary data.</text>
</comment>
<dbReference type="InterPro" id="IPR016163">
    <property type="entry name" value="Ald_DH_C"/>
</dbReference>
<feature type="active site" evidence="5">
    <location>
        <position position="272"/>
    </location>
</feature>
<feature type="region of interest" description="Disordered" evidence="7">
    <location>
        <begin position="1"/>
        <end position="48"/>
    </location>
</feature>
<proteinExistence type="inferred from homology"/>
<reference evidence="10" key="1">
    <citation type="submission" date="2024-07" db="EMBL/GenBank/DDBJ databases">
        <title>Pseudomonas strain that inhibits Aeromonas fish pathogens.</title>
        <authorList>
            <person name="Wildschutte H."/>
        </authorList>
    </citation>
    <scope>NUCLEOTIDE SEQUENCE [LARGE SCALE GENOMIC DNA]</scope>
    <source>
        <strain evidence="10">n60</strain>
    </source>
</reference>
<evidence type="ECO:0000256" key="1">
    <source>
        <dbReference type="ARBA" id="ARBA00009986"/>
    </source>
</evidence>
<protein>
    <recommendedName>
        <fullName evidence="4">Aldehyde dehydrogenase</fullName>
    </recommendedName>
</protein>
<evidence type="ECO:0000256" key="4">
    <source>
        <dbReference type="PIRNR" id="PIRNR036492"/>
    </source>
</evidence>
<dbReference type="InterPro" id="IPR015590">
    <property type="entry name" value="Aldehyde_DH_dom"/>
</dbReference>
<dbReference type="InterPro" id="IPR016161">
    <property type="entry name" value="Ald_DH/histidinol_DH"/>
</dbReference>
<name>A0ABV3YK59_9ACTN</name>
<accession>A0ABV3YK59</accession>
<evidence type="ECO:0000313" key="9">
    <source>
        <dbReference type="EMBL" id="MEX6464649.1"/>
    </source>
</evidence>
<feature type="compositionally biased region" description="Gly residues" evidence="7">
    <location>
        <begin position="12"/>
        <end position="21"/>
    </location>
</feature>
<dbReference type="PIRSF" id="PIRSF036492">
    <property type="entry name" value="ALDH"/>
    <property type="match status" value="1"/>
</dbReference>
<sequence length="539" mass="59229">MHQTLRRVDQTLGGGEVGGRLAGSRADSRDWCPPNAGPRRDSPRTRTRSTLDVMATTPTARDLTLAQILERQQQSFLADPQPGAKVRRDRILRLKRLILDNAAELTEAMREDYGSRPETLSTLTDIASSMPDLDHQRKNVKKWMKPARISRALDKLGFQQEVRHDPKGVVGIIGPWNFPLYLTIVPAGSALAAGNRVMIRPLSVTARTTEVLCRRAPDYFSVDELAIAGPEHGRGADFSKLAYDHLFFTGSPGVGKSVAKDAAENLTPVTLELGGKNPVVVDASAGLERAARNIASARLVNGGQVCMCPDYVFVHDDQYDAFCETVLDQWRRTLPAIVGNPDYTATVNTSNYERIVGLVDDAVAKGATKREAAPTGERLPDALTRKIAPTLLTGVTPEMDIDSDEVFGPVLTVFRYSSIDEAIRYINDRPSPLVLYWYGEKNERFETVADRTRSGNIYGNDFGIGMVSSAIPFGGVGNSGMGSYHGRYGFRTFTHERAVALHSFDYSAADFMVPPFGPDKKKQASMYFGAMKLRTRLGL</sequence>
<dbReference type="PROSITE" id="PS00687">
    <property type="entry name" value="ALDEHYDE_DEHYDR_GLU"/>
    <property type="match status" value="1"/>
</dbReference>
<evidence type="ECO:0000313" key="10">
    <source>
        <dbReference type="Proteomes" id="UP001560293"/>
    </source>
</evidence>
<dbReference type="PANTHER" id="PTHR43570:SF20">
    <property type="entry name" value="ALDEHYDE DEHYDROGENASE ALDX-RELATED"/>
    <property type="match status" value="1"/>
</dbReference>
<dbReference type="InterPro" id="IPR016162">
    <property type="entry name" value="Ald_DH_N"/>
</dbReference>
<keyword evidence="2 4" id="KW-0560">Oxidoreductase</keyword>
<dbReference type="Gene3D" id="3.40.309.10">
    <property type="entry name" value="Aldehyde Dehydrogenase, Chain A, domain 2"/>
    <property type="match status" value="1"/>
</dbReference>
<evidence type="ECO:0000256" key="5">
    <source>
        <dbReference type="PROSITE-ProRule" id="PRU10007"/>
    </source>
</evidence>
<dbReference type="PROSITE" id="PS00070">
    <property type="entry name" value="ALDEHYDE_DEHYDR_CYS"/>
    <property type="match status" value="1"/>
</dbReference>
<evidence type="ECO:0000256" key="6">
    <source>
        <dbReference type="RuleBase" id="RU003345"/>
    </source>
</evidence>
<evidence type="ECO:0000256" key="7">
    <source>
        <dbReference type="SAM" id="MobiDB-lite"/>
    </source>
</evidence>
<comment type="similarity">
    <text evidence="1 4 6">Belongs to the aldehyde dehydrogenase family.</text>
</comment>
<feature type="domain" description="Aldehyde dehydrogenase" evidence="8">
    <location>
        <begin position="49"/>
        <end position="498"/>
    </location>
</feature>
<dbReference type="PANTHER" id="PTHR43570">
    <property type="entry name" value="ALDEHYDE DEHYDROGENASE"/>
    <property type="match status" value="1"/>
</dbReference>
<evidence type="ECO:0000256" key="2">
    <source>
        <dbReference type="ARBA" id="ARBA00023002"/>
    </source>
</evidence>
<dbReference type="InterPro" id="IPR016160">
    <property type="entry name" value="Ald_DH_CS_CYS"/>
</dbReference>